<reference evidence="2" key="1">
    <citation type="submission" date="2020-07" db="EMBL/GenBank/DDBJ databases">
        <authorList>
            <person name="Lin J."/>
        </authorList>
    </citation>
    <scope>NUCLEOTIDE SEQUENCE</scope>
</reference>
<sequence>MRSPVRRNCSCFDTDPDSSAASSAASSRQSHQKKQSHRLSAIIDAINDRKLPPELRGRSNAIRDLRDDDQLLSQKTLSALINFLVLNLRRPHARNPIDFLNRSAPLSISASNASNVEIQHYRSYHNRTMFPGNQYNYFPNCHSIPNLDVGSSLTSNFYNPHIGPSSSSRVFAIPSPIEHQAIVAANMDGFGRNSNLVESARESSKRKIMEPFPGNYCAFNGFRAQIHPPLTNLMFLYQMLQLLPH</sequence>
<organism evidence="2">
    <name type="scientific">Ananas comosus var. bracteatus</name>
    <name type="common">red pineapple</name>
    <dbReference type="NCBI Taxonomy" id="296719"/>
    <lineage>
        <taxon>Eukaryota</taxon>
        <taxon>Viridiplantae</taxon>
        <taxon>Streptophyta</taxon>
        <taxon>Embryophyta</taxon>
        <taxon>Tracheophyta</taxon>
        <taxon>Spermatophyta</taxon>
        <taxon>Magnoliopsida</taxon>
        <taxon>Liliopsida</taxon>
        <taxon>Poales</taxon>
        <taxon>Bromeliaceae</taxon>
        <taxon>Bromelioideae</taxon>
        <taxon>Ananas</taxon>
    </lineage>
</organism>
<protein>
    <submittedName>
        <fullName evidence="2">Uncharacterized protein</fullName>
    </submittedName>
</protein>
<evidence type="ECO:0000256" key="1">
    <source>
        <dbReference type="SAM" id="MobiDB-lite"/>
    </source>
</evidence>
<proteinExistence type="predicted"/>
<feature type="compositionally biased region" description="Low complexity" evidence="1">
    <location>
        <begin position="18"/>
        <end position="29"/>
    </location>
</feature>
<gene>
    <name evidence="2" type="ORF">CB5_LOCUS18190</name>
</gene>
<dbReference type="EMBL" id="LR862152">
    <property type="protein sequence ID" value="CAD1834979.1"/>
    <property type="molecule type" value="Genomic_DNA"/>
</dbReference>
<feature type="region of interest" description="Disordered" evidence="1">
    <location>
        <begin position="1"/>
        <end position="38"/>
    </location>
</feature>
<accession>A0A6V7PVU1</accession>
<dbReference type="AlphaFoldDB" id="A0A6V7PVU1"/>
<name>A0A6V7PVU1_ANACO</name>
<evidence type="ECO:0000313" key="2">
    <source>
        <dbReference type="EMBL" id="CAD1834979.1"/>
    </source>
</evidence>